<reference evidence="2" key="1">
    <citation type="submission" date="2011-07" db="EMBL/GenBank/DDBJ databases">
        <title>The complete genome of Cyclobacterium marinum DSM 745.</title>
        <authorList>
            <person name="Lucas S."/>
            <person name="Han J."/>
            <person name="Lapidus A."/>
            <person name="Bruce D."/>
            <person name="Goodwin L."/>
            <person name="Pitluck S."/>
            <person name="Peters L."/>
            <person name="Kyrpides N."/>
            <person name="Mavromatis K."/>
            <person name="Ivanova N."/>
            <person name="Ovchinnikova G."/>
            <person name="Chertkov O."/>
            <person name="Detter J.C."/>
            <person name="Tapia R."/>
            <person name="Han C."/>
            <person name="Land M."/>
            <person name="Hauser L."/>
            <person name="Markowitz V."/>
            <person name="Cheng J.-F."/>
            <person name="Hugenholtz P."/>
            <person name="Woyke T."/>
            <person name="Wu D."/>
            <person name="Tindall B."/>
            <person name="Schuetze A."/>
            <person name="Brambilla E."/>
            <person name="Klenk H.-P."/>
            <person name="Eisen J.A."/>
        </authorList>
    </citation>
    <scope>NUCLEOTIDE SEQUENCE [LARGE SCALE GENOMIC DNA]</scope>
    <source>
        <strain evidence="2">ATCC 25205 / DSM 745 / LMG 13164 / NCIMB 1802</strain>
    </source>
</reference>
<gene>
    <name evidence="1" type="ordered locus">Cycma_2343</name>
</gene>
<organism evidence="1 2">
    <name type="scientific">Cyclobacterium marinum (strain ATCC 25205 / DSM 745 / LMG 13164 / NCIMB 1802)</name>
    <name type="common">Flectobacillus marinus</name>
    <dbReference type="NCBI Taxonomy" id="880070"/>
    <lineage>
        <taxon>Bacteria</taxon>
        <taxon>Pseudomonadati</taxon>
        <taxon>Bacteroidota</taxon>
        <taxon>Cytophagia</taxon>
        <taxon>Cytophagales</taxon>
        <taxon>Cyclobacteriaceae</taxon>
        <taxon>Cyclobacterium</taxon>
    </lineage>
</organism>
<evidence type="ECO:0000313" key="2">
    <source>
        <dbReference type="Proteomes" id="UP000001635"/>
    </source>
</evidence>
<evidence type="ECO:0000313" key="1">
    <source>
        <dbReference type="EMBL" id="AEL26085.1"/>
    </source>
</evidence>
<accession>G0J622</accession>
<protein>
    <submittedName>
        <fullName evidence="1">Uncharacterized protein</fullName>
    </submittedName>
</protein>
<dbReference type="Proteomes" id="UP000001635">
    <property type="component" value="Chromosome"/>
</dbReference>
<keyword evidence="2" id="KW-1185">Reference proteome</keyword>
<dbReference type="AlphaFoldDB" id="G0J622"/>
<dbReference type="KEGG" id="cmr:Cycma_2343"/>
<name>G0J622_CYCMS</name>
<proteinExistence type="predicted"/>
<dbReference type="HOGENOM" id="CLU_3215205_0_0_10"/>
<sequence>MYSYRKSCGIKTYANNPMQPNKRMDKNAFYMLNWFLKKSLLEKS</sequence>
<dbReference type="EMBL" id="CP002955">
    <property type="protein sequence ID" value="AEL26085.1"/>
    <property type="molecule type" value="Genomic_DNA"/>
</dbReference>
<dbReference type="STRING" id="880070.Cycma_2343"/>